<evidence type="ECO:0000313" key="2">
    <source>
        <dbReference type="EMBL" id="GBP57391.1"/>
    </source>
</evidence>
<dbReference type="EMBL" id="BGZK01000715">
    <property type="protein sequence ID" value="GBP57391.1"/>
    <property type="molecule type" value="Genomic_DNA"/>
</dbReference>
<organism evidence="2 3">
    <name type="scientific">Eumeta variegata</name>
    <name type="common">Bagworm moth</name>
    <name type="synonym">Eumeta japonica</name>
    <dbReference type="NCBI Taxonomy" id="151549"/>
    <lineage>
        <taxon>Eukaryota</taxon>
        <taxon>Metazoa</taxon>
        <taxon>Ecdysozoa</taxon>
        <taxon>Arthropoda</taxon>
        <taxon>Hexapoda</taxon>
        <taxon>Insecta</taxon>
        <taxon>Pterygota</taxon>
        <taxon>Neoptera</taxon>
        <taxon>Endopterygota</taxon>
        <taxon>Lepidoptera</taxon>
        <taxon>Glossata</taxon>
        <taxon>Ditrysia</taxon>
        <taxon>Tineoidea</taxon>
        <taxon>Psychidae</taxon>
        <taxon>Oiketicinae</taxon>
        <taxon>Eumeta</taxon>
    </lineage>
</organism>
<comment type="caution">
    <text evidence="2">The sequence shown here is derived from an EMBL/GenBank/DDBJ whole genome shotgun (WGS) entry which is preliminary data.</text>
</comment>
<evidence type="ECO:0000256" key="1">
    <source>
        <dbReference type="SAM" id="SignalP"/>
    </source>
</evidence>
<dbReference type="AlphaFoldDB" id="A0A4C1X138"/>
<gene>
    <name evidence="2" type="ORF">EVAR_51238_1</name>
</gene>
<accession>A0A4C1X138</accession>
<proteinExistence type="predicted"/>
<protein>
    <submittedName>
        <fullName evidence="2">Uncharacterized protein</fullName>
    </submittedName>
</protein>
<evidence type="ECO:0000313" key="3">
    <source>
        <dbReference type="Proteomes" id="UP000299102"/>
    </source>
</evidence>
<sequence>MLSLVVTLLTQIVSQISTTTFDIAKPIINRGNEWSFIMKERNLSNISHFPTWNKAVLSRSAEAGYLGHLDAGDNEINVERPVTFSMNCGPQLCPFIRPADERADYRRKVTDSSVAFPLVNEKSGNPLTHPSPLSPSSIPPPCATLLVPERLAMHW</sequence>
<reference evidence="2 3" key="1">
    <citation type="journal article" date="2019" name="Commun. Biol.">
        <title>The bagworm genome reveals a unique fibroin gene that provides high tensile strength.</title>
        <authorList>
            <person name="Kono N."/>
            <person name="Nakamura H."/>
            <person name="Ohtoshi R."/>
            <person name="Tomita M."/>
            <person name="Numata K."/>
            <person name="Arakawa K."/>
        </authorList>
    </citation>
    <scope>NUCLEOTIDE SEQUENCE [LARGE SCALE GENOMIC DNA]</scope>
</reference>
<keyword evidence="3" id="KW-1185">Reference proteome</keyword>
<feature type="signal peptide" evidence="1">
    <location>
        <begin position="1"/>
        <end position="18"/>
    </location>
</feature>
<name>A0A4C1X138_EUMVA</name>
<feature type="chain" id="PRO_5020023307" evidence="1">
    <location>
        <begin position="19"/>
        <end position="155"/>
    </location>
</feature>
<keyword evidence="1" id="KW-0732">Signal</keyword>
<dbReference type="Proteomes" id="UP000299102">
    <property type="component" value="Unassembled WGS sequence"/>
</dbReference>